<dbReference type="EMBL" id="BARS01001725">
    <property type="protein sequence ID" value="GAF75570.1"/>
    <property type="molecule type" value="Genomic_DNA"/>
</dbReference>
<proteinExistence type="predicted"/>
<protein>
    <submittedName>
        <fullName evidence="1">Uncharacterized protein</fullName>
    </submittedName>
</protein>
<feature type="non-terminal residue" evidence="1">
    <location>
        <position position="55"/>
    </location>
</feature>
<reference evidence="1" key="1">
    <citation type="journal article" date="2014" name="Front. Microbiol.">
        <title>High frequency of phylogenetically diverse reductive dehalogenase-homologous genes in deep subseafloor sedimentary metagenomes.</title>
        <authorList>
            <person name="Kawai M."/>
            <person name="Futagami T."/>
            <person name="Toyoda A."/>
            <person name="Takaki Y."/>
            <person name="Nishi S."/>
            <person name="Hori S."/>
            <person name="Arai W."/>
            <person name="Tsubouchi T."/>
            <person name="Morono Y."/>
            <person name="Uchiyama I."/>
            <person name="Ito T."/>
            <person name="Fujiyama A."/>
            <person name="Inagaki F."/>
            <person name="Takami H."/>
        </authorList>
    </citation>
    <scope>NUCLEOTIDE SEQUENCE</scope>
    <source>
        <strain evidence="1">Expedition CK06-06</strain>
    </source>
</reference>
<sequence>MLDAANKHTWLMAALRLAMPPTYQLSCGEALGAGQIVSRVGGEAPDLILLRRVQL</sequence>
<comment type="caution">
    <text evidence="1">The sequence shown here is derived from an EMBL/GenBank/DDBJ whole genome shotgun (WGS) entry which is preliminary data.</text>
</comment>
<accession>X0THK8</accession>
<organism evidence="1">
    <name type="scientific">marine sediment metagenome</name>
    <dbReference type="NCBI Taxonomy" id="412755"/>
    <lineage>
        <taxon>unclassified sequences</taxon>
        <taxon>metagenomes</taxon>
        <taxon>ecological metagenomes</taxon>
    </lineage>
</organism>
<gene>
    <name evidence="1" type="ORF">S01H1_03218</name>
</gene>
<name>X0THK8_9ZZZZ</name>
<evidence type="ECO:0000313" key="1">
    <source>
        <dbReference type="EMBL" id="GAF75570.1"/>
    </source>
</evidence>
<dbReference type="AlphaFoldDB" id="X0THK8"/>